<dbReference type="Proteomes" id="UP000192639">
    <property type="component" value="Unassembled WGS sequence"/>
</dbReference>
<protein>
    <submittedName>
        <fullName evidence="3">Uncharacterized protein</fullName>
    </submittedName>
</protein>
<feature type="transmembrane region" description="Helical" evidence="1">
    <location>
        <begin position="253"/>
        <end position="273"/>
    </location>
</feature>
<dbReference type="EMBL" id="LWDP01000104">
    <property type="protein sequence ID" value="ORD93344.1"/>
    <property type="molecule type" value="Genomic_DNA"/>
</dbReference>
<keyword evidence="4" id="KW-1185">Reference proteome</keyword>
<feature type="chain" id="PRO_5012056125" evidence="2">
    <location>
        <begin position="17"/>
        <end position="277"/>
    </location>
</feature>
<dbReference type="AlphaFoldDB" id="A0A1Y1S4L1"/>
<sequence>MLVVWSWMFYLLRIQCTEDKAYKLIKAEYDNLEDFKTMNQTKIYRDKVILFPDVTRGSDIVETNVICVDSNTGIVSTMKFTHDDTLIYKAQANILSFVTNPNPDEGYFRECVINFYTNDDTTEEECEEAIKQLKAVAKQKEDEGDISSYFVYEEIVKATIEIGKDGILTADEKQKRLIEYLLQLPTLIPISFLGSDDVNNTGYFFMAFTLKREKMKSEIIKVTRKQGENPIIEILDEYGAATKKNGISKKVKAWIVVIAVIVGVAIISTMVIIRCLI</sequence>
<keyword evidence="1" id="KW-0472">Membrane</keyword>
<evidence type="ECO:0000313" key="3">
    <source>
        <dbReference type="EMBL" id="ORD93344.1"/>
    </source>
</evidence>
<comment type="caution">
    <text evidence="3">The sequence shown here is derived from an EMBL/GenBank/DDBJ whole genome shotgun (WGS) entry which is preliminary data.</text>
</comment>
<reference evidence="3 4" key="1">
    <citation type="journal article" date="2017" name="Environ. Microbiol.">
        <title>Decay of the glycolytic pathway and adaptation to intranuclear parasitism within Enterocytozoonidae microsporidia.</title>
        <authorList>
            <person name="Wiredu Boakye D."/>
            <person name="Jaroenlak P."/>
            <person name="Prachumwat A."/>
            <person name="Williams T.A."/>
            <person name="Bateman K.S."/>
            <person name="Itsathitphaisarn O."/>
            <person name="Sritunyalucksana K."/>
            <person name="Paszkiewicz K.H."/>
            <person name="Moore K.A."/>
            <person name="Stentiford G.D."/>
            <person name="Williams B.A."/>
        </authorList>
    </citation>
    <scope>NUCLEOTIDE SEQUENCE [LARGE SCALE GENOMIC DNA]</scope>
    <source>
        <strain evidence="3 4">GB1</strain>
    </source>
</reference>
<proteinExistence type="predicted"/>
<gene>
    <name evidence="3" type="ORF">ECANGB1_120</name>
</gene>
<evidence type="ECO:0000256" key="1">
    <source>
        <dbReference type="SAM" id="Phobius"/>
    </source>
</evidence>
<keyword evidence="2" id="KW-0732">Signal</keyword>
<keyword evidence="1" id="KW-1133">Transmembrane helix</keyword>
<dbReference type="VEuPathDB" id="MicrosporidiaDB:ECANGB1_120"/>
<organism evidence="3 4">
    <name type="scientific">Enterospora canceri</name>
    <dbReference type="NCBI Taxonomy" id="1081671"/>
    <lineage>
        <taxon>Eukaryota</taxon>
        <taxon>Fungi</taxon>
        <taxon>Fungi incertae sedis</taxon>
        <taxon>Microsporidia</taxon>
        <taxon>Enterocytozoonidae</taxon>
        <taxon>Enterospora</taxon>
    </lineage>
</organism>
<accession>A0A1Y1S4L1</accession>
<evidence type="ECO:0000313" key="4">
    <source>
        <dbReference type="Proteomes" id="UP000192639"/>
    </source>
</evidence>
<keyword evidence="1" id="KW-0812">Transmembrane</keyword>
<feature type="signal peptide" evidence="2">
    <location>
        <begin position="1"/>
        <end position="16"/>
    </location>
</feature>
<name>A0A1Y1S4L1_9MICR</name>
<evidence type="ECO:0000256" key="2">
    <source>
        <dbReference type="SAM" id="SignalP"/>
    </source>
</evidence>